<feature type="region of interest" description="Disordered" evidence="4">
    <location>
        <begin position="1"/>
        <end position="60"/>
    </location>
</feature>
<feature type="repeat" description="ANK" evidence="3">
    <location>
        <begin position="226"/>
        <end position="258"/>
    </location>
</feature>
<reference evidence="5" key="1">
    <citation type="submission" date="2020-05" db="EMBL/GenBank/DDBJ databases">
        <title>Phylogenomic resolution of chytrid fungi.</title>
        <authorList>
            <person name="Stajich J.E."/>
            <person name="Amses K."/>
            <person name="Simmons R."/>
            <person name="Seto K."/>
            <person name="Myers J."/>
            <person name="Bonds A."/>
            <person name="Quandt C.A."/>
            <person name="Barry K."/>
            <person name="Liu P."/>
            <person name="Grigoriev I."/>
            <person name="Longcore J.E."/>
            <person name="James T.Y."/>
        </authorList>
    </citation>
    <scope>NUCLEOTIDE SEQUENCE</scope>
    <source>
        <strain evidence="5">JEL0318</strain>
    </source>
</reference>
<proteinExistence type="predicted"/>
<dbReference type="AlphaFoldDB" id="A0AAD5X2X0"/>
<feature type="compositionally biased region" description="Basic and acidic residues" evidence="4">
    <location>
        <begin position="442"/>
        <end position="452"/>
    </location>
</feature>
<dbReference type="PROSITE" id="PS50088">
    <property type="entry name" value="ANK_REPEAT"/>
    <property type="match status" value="3"/>
</dbReference>
<feature type="repeat" description="ANK" evidence="3">
    <location>
        <begin position="325"/>
        <end position="362"/>
    </location>
</feature>
<dbReference type="Gene3D" id="1.25.40.20">
    <property type="entry name" value="Ankyrin repeat-containing domain"/>
    <property type="match status" value="1"/>
</dbReference>
<dbReference type="EMBL" id="JADGJD010000190">
    <property type="protein sequence ID" value="KAJ3053656.1"/>
    <property type="molecule type" value="Genomic_DNA"/>
</dbReference>
<dbReference type="InterPro" id="IPR036770">
    <property type="entry name" value="Ankyrin_rpt-contain_sf"/>
</dbReference>
<name>A0AAD5X2X0_9FUNG</name>
<feature type="region of interest" description="Disordered" evidence="4">
    <location>
        <begin position="691"/>
        <end position="742"/>
    </location>
</feature>
<keyword evidence="2 3" id="KW-0040">ANK repeat</keyword>
<dbReference type="PANTHER" id="PTHR24198">
    <property type="entry name" value="ANKYRIN REPEAT AND PROTEIN KINASE DOMAIN-CONTAINING PROTEIN"/>
    <property type="match status" value="1"/>
</dbReference>
<feature type="repeat" description="ANK" evidence="3">
    <location>
        <begin position="292"/>
        <end position="324"/>
    </location>
</feature>
<evidence type="ECO:0000313" key="6">
    <source>
        <dbReference type="Proteomes" id="UP001212841"/>
    </source>
</evidence>
<keyword evidence="6" id="KW-1185">Reference proteome</keyword>
<feature type="compositionally biased region" description="Polar residues" evidence="4">
    <location>
        <begin position="573"/>
        <end position="582"/>
    </location>
</feature>
<feature type="compositionally biased region" description="Basic and acidic residues" evidence="4">
    <location>
        <begin position="552"/>
        <end position="569"/>
    </location>
</feature>
<organism evidence="5 6">
    <name type="scientific">Rhizophlyctis rosea</name>
    <dbReference type="NCBI Taxonomy" id="64517"/>
    <lineage>
        <taxon>Eukaryota</taxon>
        <taxon>Fungi</taxon>
        <taxon>Fungi incertae sedis</taxon>
        <taxon>Chytridiomycota</taxon>
        <taxon>Chytridiomycota incertae sedis</taxon>
        <taxon>Chytridiomycetes</taxon>
        <taxon>Rhizophlyctidales</taxon>
        <taxon>Rhizophlyctidaceae</taxon>
        <taxon>Rhizophlyctis</taxon>
    </lineage>
</organism>
<feature type="compositionally biased region" description="Basic residues" evidence="4">
    <location>
        <begin position="731"/>
        <end position="742"/>
    </location>
</feature>
<feature type="compositionally biased region" description="Basic and acidic residues" evidence="4">
    <location>
        <begin position="513"/>
        <end position="536"/>
    </location>
</feature>
<protein>
    <recommendedName>
        <fullName evidence="7">Ankyrin</fullName>
    </recommendedName>
</protein>
<dbReference type="Proteomes" id="UP001212841">
    <property type="component" value="Unassembled WGS sequence"/>
</dbReference>
<evidence type="ECO:0000256" key="3">
    <source>
        <dbReference type="PROSITE-ProRule" id="PRU00023"/>
    </source>
</evidence>
<gene>
    <name evidence="5" type="ORF">HK097_003731</name>
</gene>
<evidence type="ECO:0000256" key="1">
    <source>
        <dbReference type="ARBA" id="ARBA00022737"/>
    </source>
</evidence>
<feature type="region of interest" description="Disordered" evidence="4">
    <location>
        <begin position="442"/>
        <end position="649"/>
    </location>
</feature>
<feature type="compositionally biased region" description="Basic residues" evidence="4">
    <location>
        <begin position="503"/>
        <end position="512"/>
    </location>
</feature>
<evidence type="ECO:0008006" key="7">
    <source>
        <dbReference type="Google" id="ProtNLM"/>
    </source>
</evidence>
<dbReference type="SMART" id="SM00248">
    <property type="entry name" value="ANK"/>
    <property type="match status" value="5"/>
</dbReference>
<feature type="compositionally biased region" description="Low complexity" evidence="4">
    <location>
        <begin position="73"/>
        <end position="94"/>
    </location>
</feature>
<dbReference type="Pfam" id="PF12796">
    <property type="entry name" value="Ank_2"/>
    <property type="match status" value="1"/>
</dbReference>
<dbReference type="Pfam" id="PF00023">
    <property type="entry name" value="Ank"/>
    <property type="match status" value="1"/>
</dbReference>
<accession>A0AAD5X2X0</accession>
<keyword evidence="1" id="KW-0677">Repeat</keyword>
<evidence type="ECO:0000256" key="2">
    <source>
        <dbReference type="ARBA" id="ARBA00023043"/>
    </source>
</evidence>
<feature type="compositionally biased region" description="Pro residues" evidence="4">
    <location>
        <begin position="16"/>
        <end position="28"/>
    </location>
</feature>
<feature type="compositionally biased region" description="Pro residues" evidence="4">
    <location>
        <begin position="712"/>
        <end position="729"/>
    </location>
</feature>
<feature type="non-terminal residue" evidence="5">
    <location>
        <position position="1"/>
    </location>
</feature>
<feature type="region of interest" description="Disordered" evidence="4">
    <location>
        <begin position="202"/>
        <end position="223"/>
    </location>
</feature>
<dbReference type="SUPFAM" id="SSF48403">
    <property type="entry name" value="Ankyrin repeat"/>
    <property type="match status" value="1"/>
</dbReference>
<comment type="caution">
    <text evidence="5">The sequence shown here is derived from an EMBL/GenBank/DDBJ whole genome shotgun (WGS) entry which is preliminary data.</text>
</comment>
<feature type="compositionally biased region" description="Polar residues" evidence="4">
    <location>
        <begin position="31"/>
        <end position="50"/>
    </location>
</feature>
<dbReference type="PANTHER" id="PTHR24198:SF165">
    <property type="entry name" value="ANKYRIN REPEAT-CONTAINING PROTEIN-RELATED"/>
    <property type="match status" value="1"/>
</dbReference>
<feature type="compositionally biased region" description="Acidic residues" evidence="4">
    <location>
        <begin position="462"/>
        <end position="473"/>
    </location>
</feature>
<feature type="region of interest" description="Disordered" evidence="4">
    <location>
        <begin position="73"/>
        <end position="116"/>
    </location>
</feature>
<dbReference type="PROSITE" id="PS50297">
    <property type="entry name" value="ANK_REP_REGION"/>
    <property type="match status" value="1"/>
</dbReference>
<evidence type="ECO:0000313" key="5">
    <source>
        <dbReference type="EMBL" id="KAJ3053656.1"/>
    </source>
</evidence>
<feature type="compositionally biased region" description="Polar residues" evidence="4">
    <location>
        <begin position="95"/>
        <end position="105"/>
    </location>
</feature>
<sequence length="742" mass="79660">MKKLSIRRSSASTPTPDNPQSPSTPAPQTPDRTSISSAHAPALTSTSQPPATGGGAGSRFSLTFRRRSDSIKSSASSIHSVDSSLSQSRDQSGSFARSGSQTNLPNHGGSHVGGGIGSLGEGTTFLDLTPASVKSSVGNVNPKKLNSLQEAVYKADLKKVQQLMGEKKRDVNKLDSYHRFTALHVAAEHNREEAARLLLGGVQSKEGGSGGKETLKRANPNMTNADGRTPLMLAVIMGHTNLVRLLLDYGASVDITDVLDCAALHYTLLNRDAVSFNLIMAKNPKLNGVDKSGYPLLHHAIRLGNIDMATDLINKGHYVNAVNSENQTPLHLLLCTPSSPTPSLILTRLLLQKGADPTLRDSHSKKPIEYLSATPENQELTDLLTLKELAKEAREVIVRRDFLAGSGDELRDVGAERKVEGMEETTKVESFVAEKRDGLGIEYGEREREKKVQSRTKPTAEVENDEAAGDDSPLDLSLDLSSDSDSEADTNSEMLASLGLPRKEKKLKKRKSIIRDRDTSSLEDISERDLYGRTESELSIDVGDVEEEEENGERVEKEEGLDEARREKAGPSSVKNQYTKLQESSDDVESDILSALSDSENEEGTSSNLLIPKTTIPLKSAPTPTSRLKVAETSPEPEDYSSDSVVSSARPSVGNAFSVGGGVGGLRPISVVHGDDEVGIRAFAADISLESGIAESTGSVGKIPDAGSTARPSPPPKDITSTPPPPQPIPRTRRSKRPSRPR</sequence>
<evidence type="ECO:0000256" key="4">
    <source>
        <dbReference type="SAM" id="MobiDB-lite"/>
    </source>
</evidence>
<dbReference type="InterPro" id="IPR002110">
    <property type="entry name" value="Ankyrin_rpt"/>
</dbReference>